<dbReference type="Gene3D" id="3.10.350.10">
    <property type="entry name" value="LysM domain"/>
    <property type="match status" value="2"/>
</dbReference>
<feature type="domain" description="LysM" evidence="2">
    <location>
        <begin position="145"/>
        <end position="194"/>
    </location>
</feature>
<dbReference type="Proteomes" id="UP000319783">
    <property type="component" value="Unassembled WGS sequence"/>
</dbReference>
<dbReference type="InterPro" id="IPR018392">
    <property type="entry name" value="LysM"/>
</dbReference>
<dbReference type="InterPro" id="IPR052196">
    <property type="entry name" value="Bact_Kbp"/>
</dbReference>
<dbReference type="PROSITE" id="PS51782">
    <property type="entry name" value="LYSM"/>
    <property type="match status" value="2"/>
</dbReference>
<gene>
    <name evidence="3" type="ORF">JETT_0689</name>
</gene>
<dbReference type="PANTHER" id="PTHR34700:SF4">
    <property type="entry name" value="PHAGE-LIKE ELEMENT PBSX PROTEIN XKDP"/>
    <property type="match status" value="1"/>
</dbReference>
<evidence type="ECO:0000313" key="3">
    <source>
        <dbReference type="EMBL" id="TLD43006.1"/>
    </source>
</evidence>
<dbReference type="PANTHER" id="PTHR34700">
    <property type="entry name" value="POTASSIUM BINDING PROTEIN KBP"/>
    <property type="match status" value="1"/>
</dbReference>
<feature type="transmembrane region" description="Helical" evidence="1">
    <location>
        <begin position="7"/>
        <end position="25"/>
    </location>
</feature>
<dbReference type="Pfam" id="PF01476">
    <property type="entry name" value="LysM"/>
    <property type="match status" value="2"/>
</dbReference>
<feature type="domain" description="LysM" evidence="2">
    <location>
        <begin position="227"/>
        <end position="276"/>
    </location>
</feature>
<sequence>MKRDVQVGVILGVIILAIIGVFLSTRTALKEPNIPIPEIEEDTQVGILDIHDLPQDSFDESQETFHEVTTVQNSEQKEPVTVNTVKVEEHQTKDQDNVIVGEWNKAKEEDNNTTTNDQASHATATKEDWMDVSLEGKERITKKSQIYKVQQRDDLSKIAKKYYGDASKWIIIFDANRSKIHDRNNLRIGTELIIPEEKIVSQKLKGEIITPSLSQVIEVEDTKSAVKTHRVQQGDSLYKLAVKYYDNGTKWNKILDANKKILKNKKSLKIGQELIIPEL</sequence>
<proteinExistence type="predicted"/>
<dbReference type="AlphaFoldDB" id="A0A533QE23"/>
<evidence type="ECO:0000313" key="4">
    <source>
        <dbReference type="Proteomes" id="UP000319783"/>
    </source>
</evidence>
<name>A0A533QE23_9BACT</name>
<keyword evidence="1" id="KW-0472">Membrane</keyword>
<comment type="caution">
    <text evidence="3">The sequence shown here is derived from an EMBL/GenBank/DDBJ whole genome shotgun (WGS) entry which is preliminary data.</text>
</comment>
<reference evidence="3 4" key="1">
    <citation type="submission" date="2019-04" db="EMBL/GenBank/DDBJ databases">
        <title>Genome of a novel bacterium Candidatus Jettenia ecosi reconstructed from metagenome of an anammox bioreactor.</title>
        <authorList>
            <person name="Mardanov A.V."/>
            <person name="Beletsky A.V."/>
            <person name="Ravin N.V."/>
            <person name="Botchkova E.A."/>
            <person name="Litti Y.V."/>
            <person name="Nozhevnikova A.N."/>
        </authorList>
    </citation>
    <scope>NUCLEOTIDE SEQUENCE [LARGE SCALE GENOMIC DNA]</scope>
    <source>
        <strain evidence="3">J2</strain>
    </source>
</reference>
<dbReference type="CDD" id="cd00118">
    <property type="entry name" value="LysM"/>
    <property type="match status" value="2"/>
</dbReference>
<evidence type="ECO:0000259" key="2">
    <source>
        <dbReference type="PROSITE" id="PS51782"/>
    </source>
</evidence>
<dbReference type="SUPFAM" id="SSF54106">
    <property type="entry name" value="LysM domain"/>
    <property type="match status" value="1"/>
</dbReference>
<organism evidence="3 4">
    <name type="scientific">Candidatus Jettenia ecosi</name>
    <dbReference type="NCBI Taxonomy" id="2494326"/>
    <lineage>
        <taxon>Bacteria</taxon>
        <taxon>Pseudomonadati</taxon>
        <taxon>Planctomycetota</taxon>
        <taxon>Candidatus Brocadiia</taxon>
        <taxon>Candidatus Brocadiales</taxon>
        <taxon>Candidatus Brocadiaceae</taxon>
        <taxon>Candidatus Jettenia</taxon>
    </lineage>
</organism>
<evidence type="ECO:0000256" key="1">
    <source>
        <dbReference type="SAM" id="Phobius"/>
    </source>
</evidence>
<dbReference type="EMBL" id="SULG01000009">
    <property type="protein sequence ID" value="TLD43006.1"/>
    <property type="molecule type" value="Genomic_DNA"/>
</dbReference>
<keyword evidence="1" id="KW-0812">Transmembrane</keyword>
<dbReference type="InterPro" id="IPR036779">
    <property type="entry name" value="LysM_dom_sf"/>
</dbReference>
<accession>A0A533QE23</accession>
<dbReference type="SMART" id="SM00257">
    <property type="entry name" value="LysM"/>
    <property type="match status" value="2"/>
</dbReference>
<protein>
    <recommendedName>
        <fullName evidence="2">LysM domain-containing protein</fullName>
    </recommendedName>
</protein>
<keyword evidence="1" id="KW-1133">Transmembrane helix</keyword>